<reference evidence="2 3" key="1">
    <citation type="submission" date="2021-03" db="EMBL/GenBank/DDBJ databases">
        <title>Five novel Rahnella species.</title>
        <authorList>
            <person name="Brady C."/>
            <person name="Asselin J."/>
            <person name="Beer S."/>
            <person name="Bruberg M.B."/>
            <person name="Crampton B."/>
            <person name="Venter S."/>
            <person name="Arnold D."/>
            <person name="Denman S."/>
        </authorList>
    </citation>
    <scope>NUCLEOTIDE SEQUENCE [LARGE SCALE GENOMIC DNA]</scope>
    <source>
        <strain evidence="2 3">FRB 231</strain>
    </source>
</reference>
<sequence length="225" mass="24392">MLSAQFATDDILGIGVMASDSKSHSNGVYATWYQNAKTQNGVYADSWLQYSGMNASVEGDPRATENNEIRGFSGSLESGYRQPVWHGENGDVFVTPQAQLVWYGLKADDHTDSNGMRMSSGSDSNLLSRLGVKVSRDGVASDDRASGKLFTTYVEASWLYNTDPASISFENEKVKEAGTTNMGEVKLGMEGKLNSNLNVWTNVGQQIGGEGYSDLSALFGVNYTF</sequence>
<dbReference type="EMBL" id="JAFMOY010000131">
    <property type="protein sequence ID" value="MBU9847430.1"/>
    <property type="molecule type" value="Genomic_DNA"/>
</dbReference>
<dbReference type="PANTHER" id="PTHR35037:SF3">
    <property type="entry name" value="C-TERMINAL REGION OF AIDA-LIKE PROTEIN"/>
    <property type="match status" value="1"/>
</dbReference>
<keyword evidence="3" id="KW-1185">Reference proteome</keyword>
<dbReference type="PROSITE" id="PS51208">
    <property type="entry name" value="AUTOTRANSPORTER"/>
    <property type="match status" value="1"/>
</dbReference>
<dbReference type="Proteomes" id="UP000739284">
    <property type="component" value="Unassembled WGS sequence"/>
</dbReference>
<organism evidence="2 3">
    <name type="scientific">Rahnella ecdela</name>
    <dbReference type="NCBI Taxonomy" id="2816250"/>
    <lineage>
        <taxon>Bacteria</taxon>
        <taxon>Pseudomonadati</taxon>
        <taxon>Pseudomonadota</taxon>
        <taxon>Gammaproteobacteria</taxon>
        <taxon>Enterobacterales</taxon>
        <taxon>Yersiniaceae</taxon>
        <taxon>Rahnella</taxon>
    </lineage>
</organism>
<dbReference type="Pfam" id="PF03797">
    <property type="entry name" value="Autotransporter"/>
    <property type="match status" value="1"/>
</dbReference>
<evidence type="ECO:0000313" key="2">
    <source>
        <dbReference type="EMBL" id="MBU9847430.1"/>
    </source>
</evidence>
<gene>
    <name evidence="2" type="ORF">J1784_20740</name>
</gene>
<dbReference type="RefSeq" id="WP_217150744.1">
    <property type="nucleotide sequence ID" value="NZ_JAFMOY010000131.1"/>
</dbReference>
<dbReference type="NCBIfam" id="TIGR01414">
    <property type="entry name" value="autotrans_barl"/>
    <property type="match status" value="1"/>
</dbReference>
<evidence type="ECO:0000259" key="1">
    <source>
        <dbReference type="PROSITE" id="PS51208"/>
    </source>
</evidence>
<comment type="caution">
    <text evidence="2">The sequence shown here is derived from an EMBL/GenBank/DDBJ whole genome shotgun (WGS) entry which is preliminary data.</text>
</comment>
<evidence type="ECO:0000313" key="3">
    <source>
        <dbReference type="Proteomes" id="UP000739284"/>
    </source>
</evidence>
<name>A0ABS6LKP8_9GAMM</name>
<dbReference type="PANTHER" id="PTHR35037">
    <property type="entry name" value="C-TERMINAL REGION OF AIDA-LIKE PROTEIN"/>
    <property type="match status" value="1"/>
</dbReference>
<accession>A0ABS6LKP8</accession>
<dbReference type="SMART" id="SM00869">
    <property type="entry name" value="Autotransporter"/>
    <property type="match status" value="1"/>
</dbReference>
<dbReference type="InterPro" id="IPR051551">
    <property type="entry name" value="Autotransporter_adhesion"/>
</dbReference>
<feature type="domain" description="Autotransporter" evidence="1">
    <location>
        <begin position="1"/>
        <end position="225"/>
    </location>
</feature>
<dbReference type="InterPro" id="IPR005546">
    <property type="entry name" value="Autotransporte_beta"/>
</dbReference>
<protein>
    <submittedName>
        <fullName evidence="2">Autotransporter outer membrane beta-barrel domain-containing protein</fullName>
    </submittedName>
</protein>
<dbReference type="InterPro" id="IPR006315">
    <property type="entry name" value="OM_autotransptr_brl_dom"/>
</dbReference>
<proteinExistence type="predicted"/>